<evidence type="ECO:0000256" key="5">
    <source>
        <dbReference type="SAM" id="MobiDB-lite"/>
    </source>
</evidence>
<organism evidence="7 8">
    <name type="scientific">Ramazzottius varieornatus</name>
    <name type="common">Water bear</name>
    <name type="synonym">Tardigrade</name>
    <dbReference type="NCBI Taxonomy" id="947166"/>
    <lineage>
        <taxon>Eukaryota</taxon>
        <taxon>Metazoa</taxon>
        <taxon>Ecdysozoa</taxon>
        <taxon>Tardigrada</taxon>
        <taxon>Eutardigrada</taxon>
        <taxon>Parachela</taxon>
        <taxon>Hypsibioidea</taxon>
        <taxon>Ramazzottiidae</taxon>
        <taxon>Ramazzottius</taxon>
    </lineage>
</organism>
<sequence length="1546" mass="171257">MMFEAWDENVQEQQEQEGEQDHASFDDSDRFEDESICSFETESSSNNNWQGWKKPPTATGSGPSPQPQRTLMSISDEGELPSLVELAARQVARRVPFELVDRHNPPVPEQLQKRIAFWSFPDNEEDIRLYCCLSTGNAEEFLKGETLYRQKLVKNLLQIGLHLNASVVPPAVGGAGAAAFNVAITFDRNRITSCSCTCDKADVATWCSHIVAVCLQRLHQAQSSTLRAPLSESLSRLDKNQLWKFAQYFLHELPRQALPTAQKLLDELLQPMSVMNTTDGAPDPTAECTLHEMSSWCLNETLLRENIRNLLVKFCIPSPTVCSDVNYLSATAPPAAAEWSNLLRPLRGKEPEGMWNLLSIIKEMFRKADNNAVDLLTIITNECLACEQIVVWWYSTKVSHGSSNVASPSLGRVGTGISNATPQHASASLMDEIVTFWKLAALNPANSDEDRSTLRQQFESYHNQVIEKVKKSKNQNAHGQNVAGNPGGLRPSDIAHFAGFKPAMEMCTLNWKNYPVDGVTIVGGNSMHHLRLTRGKLGTEGSDAKASSSPQIQGTHCISLNESRKSNTVEARDEAFVHEGPKSDSDSDSVEAEPSTLRSSEASSSVDNVDKFEMLYLRADALLVHGYNEAAHKLAIQLGEGLLRSPPDFLKLEHSLLQSTSTTKKRVAHKITAMCEATMVKLIFLTNVLADKAETRSLAFRIGLFGLEMARPPSISKAVEVKMFHQEIELVNLLKKVTLGPEELSVARQKARALRDGALRSRGDALLPLNLATYIFGVFCGFDHEKENFRSAFKRKEHLDAELGFEAAVAALGMKNNVSEADHPLVCEGTRRQRGELACALLVTFKDDQAKLDRVMDHLLDKNVHQYRRASFETAKDYPISFAQIKNMVDQNPQNSNQEVHPYHSTAKPFSFDHQAEQCQSKFSGMKLTADNNSEDSSTVEDDKLWENKLRCTVFKPRKKHGDGLPGGIDSSAPETTSSDNSPTMIRRFPRGKHPKDPDSATSSGESSSTDSRGSSLKPEDEAIVPSMATPRAVPVFLESAPSSSKAGKGNKRKCPSEPNQPSEAISHFLFELAKTVLAKAGGNVNHSILFQPAWGHQQAGPHRALHMCAFQIGISALGIHNCVSPNWQSRTYSSYVSWITSQAMDIGVSAVNFLVDNWEGHLTPPEVAVLADKASRCADSNMVSAAAQLALSILPHSHALNPLEIQRALVQCKEQSYAMLEQALTAVETCAKSGGVYPEALFDVSRKWYELYSETVGEPMPEQFEIGVWPNNNQPVPLLPLPPYGLPLLPQPYLPHPHHHPYLFNQMRNVNLPFHPFAHPYHYGQHNGLMGPASGMVHPGALMHLRHNQPAPVPVLPNPYMVAAFRVGILAMDTLCRRVNDAPWRIKYDKSPPYGDFVKWLLGVSKKLERLQPGSNSNYYYIETFCTVAHNAVASPYVLYELASDVAHFLPGDRQSNHVIQLLQKSLLMFRQCLQQKIHQISSVEYDDFAATVKAAHQVSVCISNGPVQFQGLLGDIKRNKSCKRELWNKLIEELGGSNNLPVLG</sequence>
<feature type="compositionally biased region" description="Polar residues" evidence="5">
    <location>
        <begin position="38"/>
        <end position="50"/>
    </location>
</feature>
<feature type="compositionally biased region" description="Acidic residues" evidence="5">
    <location>
        <begin position="1"/>
        <end position="18"/>
    </location>
</feature>
<feature type="compositionally biased region" description="Polar residues" evidence="5">
    <location>
        <begin position="58"/>
        <end position="71"/>
    </location>
</feature>
<dbReference type="Proteomes" id="UP000186922">
    <property type="component" value="Unassembled WGS sequence"/>
</dbReference>
<evidence type="ECO:0000256" key="4">
    <source>
        <dbReference type="PROSITE-ProRule" id="PRU00325"/>
    </source>
</evidence>
<evidence type="ECO:0000313" key="8">
    <source>
        <dbReference type="Proteomes" id="UP000186922"/>
    </source>
</evidence>
<keyword evidence="1" id="KW-0479">Metal-binding</keyword>
<dbReference type="GO" id="GO:0031462">
    <property type="term" value="C:Cul2-RING ubiquitin ligase complex"/>
    <property type="evidence" value="ECO:0007669"/>
    <property type="project" value="TreeGrafter"/>
</dbReference>
<proteinExistence type="predicted"/>
<keyword evidence="3" id="KW-0862">Zinc</keyword>
<dbReference type="InterPro" id="IPR057945">
    <property type="entry name" value="TPR_ZSWIM8"/>
</dbReference>
<evidence type="ECO:0000256" key="3">
    <source>
        <dbReference type="ARBA" id="ARBA00022833"/>
    </source>
</evidence>
<dbReference type="PANTHER" id="PTHR22619">
    <property type="entry name" value="ZINC FINGER SWIM DOMAIN CONTAINING PROTEIN 4, 5, 6"/>
    <property type="match status" value="1"/>
</dbReference>
<name>A0A1D1UFE1_RAMVA</name>
<comment type="caution">
    <text evidence="7">The sequence shown here is derived from an EMBL/GenBank/DDBJ whole genome shotgun (WGS) entry which is preliminary data.</text>
</comment>
<dbReference type="Pfam" id="PF21055">
    <property type="entry name" value="ZSWIM4-8_C"/>
    <property type="match status" value="1"/>
</dbReference>
<dbReference type="Pfam" id="PF25572">
    <property type="entry name" value="TPR_ZSWIM8"/>
    <property type="match status" value="1"/>
</dbReference>
<feature type="compositionally biased region" description="Basic and acidic residues" evidence="5">
    <location>
        <begin position="19"/>
        <end position="28"/>
    </location>
</feature>
<protein>
    <recommendedName>
        <fullName evidence="6">SWIM-type domain-containing protein</fullName>
    </recommendedName>
</protein>
<feature type="compositionally biased region" description="Polar residues" evidence="5">
    <location>
        <begin position="973"/>
        <end position="984"/>
    </location>
</feature>
<evidence type="ECO:0000256" key="2">
    <source>
        <dbReference type="ARBA" id="ARBA00022771"/>
    </source>
</evidence>
<reference evidence="7 8" key="1">
    <citation type="journal article" date="2016" name="Nat. Commun.">
        <title>Extremotolerant tardigrade genome and improved radiotolerance of human cultured cells by tardigrade-unique protein.</title>
        <authorList>
            <person name="Hashimoto T."/>
            <person name="Horikawa D.D."/>
            <person name="Saito Y."/>
            <person name="Kuwahara H."/>
            <person name="Kozuka-Hata H."/>
            <person name="Shin-I T."/>
            <person name="Minakuchi Y."/>
            <person name="Ohishi K."/>
            <person name="Motoyama A."/>
            <person name="Aizu T."/>
            <person name="Enomoto A."/>
            <person name="Kondo K."/>
            <person name="Tanaka S."/>
            <person name="Hara Y."/>
            <person name="Koshikawa S."/>
            <person name="Sagara H."/>
            <person name="Miura T."/>
            <person name="Yokobori S."/>
            <person name="Miyagawa K."/>
            <person name="Suzuki Y."/>
            <person name="Kubo T."/>
            <person name="Oyama M."/>
            <person name="Kohara Y."/>
            <person name="Fujiyama A."/>
            <person name="Arakawa K."/>
            <person name="Katayama T."/>
            <person name="Toyoda A."/>
            <person name="Kunieda T."/>
        </authorList>
    </citation>
    <scope>NUCLEOTIDE SEQUENCE [LARGE SCALE GENOMIC DNA]</scope>
    <source>
        <strain evidence="7 8">YOKOZUNA-1</strain>
    </source>
</reference>
<dbReference type="STRING" id="947166.A0A1D1UFE1"/>
<feature type="region of interest" description="Disordered" evidence="5">
    <location>
        <begin position="957"/>
        <end position="1028"/>
    </location>
</feature>
<keyword evidence="8" id="KW-1185">Reference proteome</keyword>
<dbReference type="PROSITE" id="PS50966">
    <property type="entry name" value="ZF_SWIM"/>
    <property type="match status" value="1"/>
</dbReference>
<dbReference type="InterPro" id="IPR007527">
    <property type="entry name" value="Znf_SWIM"/>
</dbReference>
<feature type="region of interest" description="Disordered" evidence="5">
    <location>
        <begin position="577"/>
        <end position="603"/>
    </location>
</feature>
<evidence type="ECO:0000259" key="6">
    <source>
        <dbReference type="PROSITE" id="PS50966"/>
    </source>
</evidence>
<dbReference type="GO" id="GO:0008270">
    <property type="term" value="F:zinc ion binding"/>
    <property type="evidence" value="ECO:0007669"/>
    <property type="project" value="UniProtKB-KW"/>
</dbReference>
<dbReference type="InterPro" id="IPR048370">
    <property type="entry name" value="ZSWIM4-8_C"/>
</dbReference>
<feature type="domain" description="SWIM-type" evidence="6">
    <location>
        <begin position="180"/>
        <end position="218"/>
    </location>
</feature>
<feature type="region of interest" description="Disordered" evidence="5">
    <location>
        <begin position="471"/>
        <end position="490"/>
    </location>
</feature>
<evidence type="ECO:0000313" key="7">
    <source>
        <dbReference type="EMBL" id="GAU88356.1"/>
    </source>
</evidence>
<feature type="compositionally biased region" description="Polar residues" evidence="5">
    <location>
        <begin position="474"/>
        <end position="483"/>
    </location>
</feature>
<keyword evidence="2 4" id="KW-0863">Zinc-finger</keyword>
<feature type="region of interest" description="Disordered" evidence="5">
    <location>
        <begin position="1040"/>
        <end position="1061"/>
    </location>
</feature>
<gene>
    <name evidence="7" type="primary">RvY_01067-1</name>
    <name evidence="7" type="synonym">RvY_01067.1</name>
    <name evidence="7" type="ORF">RvY_01067</name>
</gene>
<dbReference type="PANTHER" id="PTHR22619:SF1">
    <property type="entry name" value="ZINC FINGER SWIM DOMAIN-CONTAINING PROTEIN 8"/>
    <property type="match status" value="1"/>
</dbReference>
<feature type="region of interest" description="Disordered" evidence="5">
    <location>
        <begin position="1"/>
        <end position="71"/>
    </location>
</feature>
<evidence type="ECO:0000256" key="1">
    <source>
        <dbReference type="ARBA" id="ARBA00022723"/>
    </source>
</evidence>
<dbReference type="EMBL" id="BDGG01000001">
    <property type="protein sequence ID" value="GAU88356.1"/>
    <property type="molecule type" value="Genomic_DNA"/>
</dbReference>
<dbReference type="OrthoDB" id="10013584at2759"/>
<feature type="compositionally biased region" description="Low complexity" evidence="5">
    <location>
        <begin position="1000"/>
        <end position="1016"/>
    </location>
</feature>
<accession>A0A1D1UFE1</accession>